<evidence type="ECO:0000313" key="7">
    <source>
        <dbReference type="WBParaSite" id="Smp_172590.1"/>
    </source>
</evidence>
<dbReference type="Proteomes" id="UP000008854">
    <property type="component" value="Unassembled WGS sequence"/>
</dbReference>
<dbReference type="PANTHER" id="PTHR11802">
    <property type="entry name" value="SERINE PROTEASE FAMILY S10 SERINE CARBOXYPEPTIDASE"/>
    <property type="match status" value="1"/>
</dbReference>
<dbReference type="AlphaFoldDB" id="A0A3Q0KTE8"/>
<keyword evidence="5" id="KW-0732">Signal</keyword>
<dbReference type="PROSITE" id="PS00560">
    <property type="entry name" value="CARBOXYPEPT_SER_HIS"/>
    <property type="match status" value="1"/>
</dbReference>
<feature type="signal peptide" evidence="5">
    <location>
        <begin position="1"/>
        <end position="23"/>
    </location>
</feature>
<dbReference type="GO" id="GO:0004185">
    <property type="term" value="F:serine-type carboxypeptidase activity"/>
    <property type="evidence" value="ECO:0007669"/>
    <property type="project" value="UniProtKB-UniRule"/>
</dbReference>
<keyword evidence="6" id="KW-1185">Reference proteome</keyword>
<evidence type="ECO:0000256" key="5">
    <source>
        <dbReference type="RuleBase" id="RU361156"/>
    </source>
</evidence>
<dbReference type="PRINTS" id="PR00724">
    <property type="entry name" value="CRBOXYPTASEC"/>
</dbReference>
<dbReference type="InterPro" id="IPR001563">
    <property type="entry name" value="Peptidase_S10"/>
</dbReference>
<keyword evidence="4 5" id="KW-0378">Hydrolase</keyword>
<dbReference type="Gene3D" id="3.40.50.1820">
    <property type="entry name" value="alpha/beta hydrolase"/>
    <property type="match status" value="2"/>
</dbReference>
<dbReference type="STRING" id="6183.A0A3Q0KTE8"/>
<name>A0A3Q0KTE8_SCHMA</name>
<proteinExistence type="inferred from homology"/>
<accession>A0A3Q0KTE8</accession>
<dbReference type="GO" id="GO:0006508">
    <property type="term" value="P:proteolysis"/>
    <property type="evidence" value="ECO:0007669"/>
    <property type="project" value="UniProtKB-KW"/>
</dbReference>
<organism evidence="6 7">
    <name type="scientific">Schistosoma mansoni</name>
    <name type="common">Blood fluke</name>
    <dbReference type="NCBI Taxonomy" id="6183"/>
    <lineage>
        <taxon>Eukaryota</taxon>
        <taxon>Metazoa</taxon>
        <taxon>Spiralia</taxon>
        <taxon>Lophotrochozoa</taxon>
        <taxon>Platyhelminthes</taxon>
        <taxon>Trematoda</taxon>
        <taxon>Digenea</taxon>
        <taxon>Strigeidida</taxon>
        <taxon>Schistosomatoidea</taxon>
        <taxon>Schistosomatidae</taxon>
        <taxon>Schistosoma</taxon>
    </lineage>
</organism>
<sequence>MHYRVLLFSHIFLVIILLNDTSASLKHRDRVQSLPGIWPVPTFNQFSGYLNGSTDNIQLHYWLVEAVFKPEEAPLVLWLNGGPGCSSMEGLFTENGPYNMIQGTSLVHNPYSWNKLANVLYLEAPAGVGFSYAVDNNITTDDDFTALNNYHALLNFLKRFPEYYQRDFYITGESYAGVYVPLLALHVIKSTQLNLRGIAIGNPLTSYKFNDNSLLYFIKYHGLVSERIWNDLLGHCCYNQYYSHCMFTEISSDKCQHLIDYILNNSTYGLNIYNLYDSCGYINNTTQQNTEYLYPFSKINPSSGSFIHSDFGNLFRSNKYVQKKREKLMQIREKIGVKLVLPCDDDLIVSKYLNYPYVREAIHMKKGVPKTWVECSDEVMAAYKRNYQDMIPQYKKILKSQIPILIYNGDVDMACNFIGDDWFVSNLNFKRHDSYQRWIYKSENGKLEIGGFWKSFIHKNVKLTFATVRGAGHMVPRDKPAAMFHLIQSFLQKQSL</sequence>
<evidence type="ECO:0000256" key="2">
    <source>
        <dbReference type="ARBA" id="ARBA00022645"/>
    </source>
</evidence>
<evidence type="ECO:0000256" key="1">
    <source>
        <dbReference type="ARBA" id="ARBA00009431"/>
    </source>
</evidence>
<dbReference type="PROSITE" id="PS00131">
    <property type="entry name" value="CARBOXYPEPT_SER_SER"/>
    <property type="match status" value="1"/>
</dbReference>
<reference evidence="6" key="1">
    <citation type="journal article" date="2012" name="PLoS Negl. Trop. Dis.">
        <title>A systematically improved high quality genome and transcriptome of the human blood fluke Schistosoma mansoni.</title>
        <authorList>
            <person name="Protasio A.V."/>
            <person name="Tsai I.J."/>
            <person name="Babbage A."/>
            <person name="Nichol S."/>
            <person name="Hunt M."/>
            <person name="Aslett M.A."/>
            <person name="De Silva N."/>
            <person name="Velarde G.S."/>
            <person name="Anderson T.J."/>
            <person name="Clark R.C."/>
            <person name="Davidson C."/>
            <person name="Dillon G.P."/>
            <person name="Holroyd N.E."/>
            <person name="LoVerde P.T."/>
            <person name="Lloyd C."/>
            <person name="McQuillan J."/>
            <person name="Oliveira G."/>
            <person name="Otto T.D."/>
            <person name="Parker-Manuel S.J."/>
            <person name="Quail M.A."/>
            <person name="Wilson R.A."/>
            <person name="Zerlotini A."/>
            <person name="Dunne D.W."/>
            <person name="Berriman M."/>
        </authorList>
    </citation>
    <scope>NUCLEOTIDE SEQUENCE [LARGE SCALE GENOMIC DNA]</scope>
    <source>
        <strain evidence="6">Puerto Rican</strain>
    </source>
</reference>
<dbReference type="InterPro" id="IPR018202">
    <property type="entry name" value="Ser_caboxypep_ser_AS"/>
</dbReference>
<dbReference type="FunCoup" id="A0A3Q0KTE8">
    <property type="interactions" value="72"/>
</dbReference>
<dbReference type="GO" id="GO:0031647">
    <property type="term" value="P:regulation of protein stability"/>
    <property type="evidence" value="ECO:0007669"/>
    <property type="project" value="UniProtKB-ARBA"/>
</dbReference>
<dbReference type="WBParaSite" id="Smp_172590.1">
    <property type="protein sequence ID" value="Smp_172590.1"/>
    <property type="gene ID" value="Smp_172590"/>
</dbReference>
<feature type="chain" id="PRO_5017855558" description="Carboxypeptidase" evidence="5">
    <location>
        <begin position="24"/>
        <end position="496"/>
    </location>
</feature>
<dbReference type="InParanoid" id="A0A3Q0KTE8"/>
<dbReference type="PANTHER" id="PTHR11802:SF201">
    <property type="entry name" value="CARBOXYPEPTIDASE"/>
    <property type="match status" value="1"/>
</dbReference>
<keyword evidence="2 5" id="KW-0121">Carboxypeptidase</keyword>
<dbReference type="Pfam" id="PF00450">
    <property type="entry name" value="Peptidase_S10"/>
    <property type="match status" value="1"/>
</dbReference>
<dbReference type="ExpressionAtlas" id="A0A3Q0KTE8">
    <property type="expression patterns" value="baseline and differential"/>
</dbReference>
<dbReference type="FunFam" id="3.40.50.12670:FF:000002">
    <property type="entry name" value="Carboxypeptidase"/>
    <property type="match status" value="1"/>
</dbReference>
<dbReference type="EC" id="3.4.16.-" evidence="5"/>
<protein>
    <recommendedName>
        <fullName evidence="5">Carboxypeptidase</fullName>
        <ecNumber evidence="5">3.4.16.-</ecNumber>
    </recommendedName>
</protein>
<evidence type="ECO:0000256" key="3">
    <source>
        <dbReference type="ARBA" id="ARBA00022670"/>
    </source>
</evidence>
<keyword evidence="3 5" id="KW-0645">Protease</keyword>
<evidence type="ECO:0000313" key="6">
    <source>
        <dbReference type="Proteomes" id="UP000008854"/>
    </source>
</evidence>
<dbReference type="SUPFAM" id="SSF53474">
    <property type="entry name" value="alpha/beta-Hydrolases"/>
    <property type="match status" value="1"/>
</dbReference>
<dbReference type="FunFam" id="3.40.50.1820:FF:000335">
    <property type="entry name" value="Carboxypeptidase"/>
    <property type="match status" value="1"/>
</dbReference>
<evidence type="ECO:0000256" key="4">
    <source>
        <dbReference type="ARBA" id="ARBA00022801"/>
    </source>
</evidence>
<reference evidence="7" key="2">
    <citation type="submission" date="2018-12" db="UniProtKB">
        <authorList>
            <consortium name="WormBaseParasite"/>
        </authorList>
    </citation>
    <scope>IDENTIFICATION</scope>
    <source>
        <strain evidence="7">Puerto Rican</strain>
    </source>
</reference>
<dbReference type="InterPro" id="IPR029058">
    <property type="entry name" value="AB_hydrolase_fold"/>
</dbReference>
<dbReference type="GO" id="GO:1904715">
    <property type="term" value="P:negative regulation of chaperone-mediated autophagy"/>
    <property type="evidence" value="ECO:0007669"/>
    <property type="project" value="UniProtKB-ARBA"/>
</dbReference>
<comment type="similarity">
    <text evidence="1 5">Belongs to the peptidase S10 family.</text>
</comment>
<dbReference type="InterPro" id="IPR033124">
    <property type="entry name" value="Ser_caboxypep_his_AS"/>
</dbReference>